<dbReference type="CDD" id="cd01949">
    <property type="entry name" value="GGDEF"/>
    <property type="match status" value="1"/>
</dbReference>
<feature type="domain" description="PAC" evidence="3">
    <location>
        <begin position="383"/>
        <end position="435"/>
    </location>
</feature>
<dbReference type="STRING" id="709839.TSA66_19805"/>
<dbReference type="InterPro" id="IPR001633">
    <property type="entry name" value="EAL_dom"/>
</dbReference>
<reference evidence="6 7" key="1">
    <citation type="submission" date="2014-12" db="EMBL/GenBank/DDBJ databases">
        <title>Denitrispirillum autotrophicum gen. nov., sp. nov., Denitrifying, Facultatively Autotrophic Bacteria Isolated from Rice Paddy Soil.</title>
        <authorList>
            <person name="Ishii S."/>
            <person name="Ashida N."/>
            <person name="Ohno H."/>
            <person name="Otsuka S."/>
            <person name="Yokota A."/>
            <person name="Senoo K."/>
        </authorList>
    </citation>
    <scope>NUCLEOTIDE SEQUENCE [LARGE SCALE GENOMIC DNA]</scope>
    <source>
        <strain evidence="6 7">TSA66</strain>
    </source>
</reference>
<dbReference type="Pfam" id="PF00990">
    <property type="entry name" value="GGDEF"/>
    <property type="match status" value="1"/>
</dbReference>
<feature type="transmembrane region" description="Helical" evidence="1">
    <location>
        <begin position="68"/>
        <end position="85"/>
    </location>
</feature>
<dbReference type="Pfam" id="PF08448">
    <property type="entry name" value="PAS_4"/>
    <property type="match status" value="1"/>
</dbReference>
<evidence type="ECO:0000259" key="3">
    <source>
        <dbReference type="PROSITE" id="PS50113"/>
    </source>
</evidence>
<dbReference type="NCBIfam" id="TIGR00229">
    <property type="entry name" value="sensory_box"/>
    <property type="match status" value="2"/>
</dbReference>
<dbReference type="Pfam" id="PF08447">
    <property type="entry name" value="PAS_3"/>
    <property type="match status" value="1"/>
</dbReference>
<evidence type="ECO:0000313" key="6">
    <source>
        <dbReference type="EMBL" id="KIF83868.1"/>
    </source>
</evidence>
<dbReference type="CDD" id="cd00130">
    <property type="entry name" value="PAS"/>
    <property type="match status" value="2"/>
</dbReference>
<dbReference type="NCBIfam" id="TIGR00254">
    <property type="entry name" value="GGDEF"/>
    <property type="match status" value="1"/>
</dbReference>
<dbReference type="PROSITE" id="PS50887">
    <property type="entry name" value="GGDEF"/>
    <property type="match status" value="1"/>
</dbReference>
<sequence length="868" mass="97318">MTGDEIFRVASLGLYITLLLHVLLTGYMRDMQLTALGLSAAVALCALFAAALTRHLRPNISQFGRGRMLLELFAAIFVVTALSLQQGMPNLPLPWLIGMAGLFPLALESMLGLAATFAIALIGLAMNITLDVQPVDWLPQTFATMFVGISAIFLSTALDRGLSAVQQAHANQRRFNAIARATRNAFLITDIRYRIKFSNPALQDVIGYSPEEFDRFGIHPLAHPDDVKEHHRKLRYLRDTPKSSIFSRHRIKHKHGHWVWVETRGFNMLHDDGIDGLMFSIEDISARKDAEVKLNEEHGLLRAVLDLNPSCIYATDTEGRFTISNLTFQRRFGYSSEDELRGKTIHDLFLRQVPKTQQRTACELAERLYQLDMQVIRSGVPQQDQELQGLWDSDLRSWFRVNKYPLHDAQGKIAGMLCIARDITDRKEYEMRLQHQALHDPLTGLPNRRYLLKAISDAMAKAQESSCQLAMLFCDLDFFKSVNDTHGHDFGDKCLTEITRRILAELPTQDFVARFGGNEFVVLAQVGIDEAKAKAESLLQAVSQQLTIDDTVVKIQTSIGIAMLEREHRNPSELIRDADAAMYQAKERGRNRAEIFDASLLFNTTKRAQMDVALRFALERNELKLVYQPKVSIINGAVKGFELLLRWNNPQYGAISPTEFIPVAESSGLVVPIGLWVLEEACKQLCAWQADYPEMKHITLAVNVSMRQLLQSSFLDDVTGILERTGVSPGLIELELTETSAMANPMQTIENLSRLKKLGLRLALDDFGTGYSSLAYLQKLPIDVLKIDKAFVQGLDKNPGDAEIVRLILALAQTLNLDTVAEGVETRGDMMKLKKMGCYLAQGFAFSPPVNADMAGEMLRDAQHYQVA</sequence>
<dbReference type="SUPFAM" id="SSF55785">
    <property type="entry name" value="PYP-like sensor domain (PAS domain)"/>
    <property type="match status" value="2"/>
</dbReference>
<feature type="domain" description="PAS" evidence="2">
    <location>
        <begin position="171"/>
        <end position="241"/>
    </location>
</feature>
<dbReference type="Pfam" id="PF00563">
    <property type="entry name" value="EAL"/>
    <property type="match status" value="1"/>
</dbReference>
<feature type="domain" description="PAC" evidence="3">
    <location>
        <begin position="245"/>
        <end position="296"/>
    </location>
</feature>
<feature type="domain" description="GGDEF" evidence="5">
    <location>
        <begin position="467"/>
        <end position="598"/>
    </location>
</feature>
<dbReference type="PANTHER" id="PTHR44757">
    <property type="entry name" value="DIGUANYLATE CYCLASE DGCP"/>
    <property type="match status" value="1"/>
</dbReference>
<protein>
    <recommendedName>
        <fullName evidence="8">Diguanylate cyclase</fullName>
    </recommendedName>
</protein>
<dbReference type="SMART" id="SM00267">
    <property type="entry name" value="GGDEF"/>
    <property type="match status" value="1"/>
</dbReference>
<dbReference type="AlphaFoldDB" id="A0A0C1YA55"/>
<dbReference type="SMART" id="SM00086">
    <property type="entry name" value="PAC"/>
    <property type="match status" value="2"/>
</dbReference>
<dbReference type="InterPro" id="IPR001610">
    <property type="entry name" value="PAC"/>
</dbReference>
<dbReference type="InterPro" id="IPR013655">
    <property type="entry name" value="PAS_fold_3"/>
</dbReference>
<dbReference type="PANTHER" id="PTHR44757:SF2">
    <property type="entry name" value="BIOFILM ARCHITECTURE MAINTENANCE PROTEIN MBAA"/>
    <property type="match status" value="1"/>
</dbReference>
<dbReference type="Proteomes" id="UP000031572">
    <property type="component" value="Unassembled WGS sequence"/>
</dbReference>
<dbReference type="Gene3D" id="3.20.20.450">
    <property type="entry name" value="EAL domain"/>
    <property type="match status" value="1"/>
</dbReference>
<dbReference type="CDD" id="cd01948">
    <property type="entry name" value="EAL"/>
    <property type="match status" value="1"/>
</dbReference>
<dbReference type="InterPro" id="IPR043128">
    <property type="entry name" value="Rev_trsase/Diguanyl_cyclase"/>
</dbReference>
<dbReference type="SUPFAM" id="SSF55073">
    <property type="entry name" value="Nucleotide cyclase"/>
    <property type="match status" value="1"/>
</dbReference>
<comment type="caution">
    <text evidence="6">The sequence shown here is derived from an EMBL/GenBank/DDBJ whole genome shotgun (WGS) entry which is preliminary data.</text>
</comment>
<feature type="transmembrane region" description="Helical" evidence="1">
    <location>
        <begin position="35"/>
        <end position="56"/>
    </location>
</feature>
<gene>
    <name evidence="6" type="ORF">TSA66_19805</name>
</gene>
<accession>A0A0C1YA55</accession>
<evidence type="ECO:0000259" key="2">
    <source>
        <dbReference type="PROSITE" id="PS50112"/>
    </source>
</evidence>
<name>A0A0C1YA55_9BURK</name>
<dbReference type="InterPro" id="IPR052155">
    <property type="entry name" value="Biofilm_reg_signaling"/>
</dbReference>
<keyword evidence="1" id="KW-1133">Transmembrane helix</keyword>
<dbReference type="Gene3D" id="3.30.450.20">
    <property type="entry name" value="PAS domain"/>
    <property type="match status" value="2"/>
</dbReference>
<dbReference type="InterPro" id="IPR013656">
    <property type="entry name" value="PAS_4"/>
</dbReference>
<evidence type="ECO:0000259" key="4">
    <source>
        <dbReference type="PROSITE" id="PS50883"/>
    </source>
</evidence>
<dbReference type="FunFam" id="3.30.70.270:FF:000001">
    <property type="entry name" value="Diguanylate cyclase domain protein"/>
    <property type="match status" value="1"/>
</dbReference>
<evidence type="ECO:0000259" key="5">
    <source>
        <dbReference type="PROSITE" id="PS50887"/>
    </source>
</evidence>
<evidence type="ECO:0000256" key="1">
    <source>
        <dbReference type="SAM" id="Phobius"/>
    </source>
</evidence>
<evidence type="ECO:0008006" key="8">
    <source>
        <dbReference type="Google" id="ProtNLM"/>
    </source>
</evidence>
<dbReference type="InterPro" id="IPR000014">
    <property type="entry name" value="PAS"/>
</dbReference>
<feature type="transmembrane region" description="Helical" evidence="1">
    <location>
        <begin position="137"/>
        <end position="158"/>
    </location>
</feature>
<feature type="domain" description="EAL" evidence="4">
    <location>
        <begin position="607"/>
        <end position="863"/>
    </location>
</feature>
<organism evidence="6 7">
    <name type="scientific">Noviherbaspirillum autotrophicum</name>
    <dbReference type="NCBI Taxonomy" id="709839"/>
    <lineage>
        <taxon>Bacteria</taxon>
        <taxon>Pseudomonadati</taxon>
        <taxon>Pseudomonadota</taxon>
        <taxon>Betaproteobacteria</taxon>
        <taxon>Burkholderiales</taxon>
        <taxon>Oxalobacteraceae</taxon>
        <taxon>Noviherbaspirillum</taxon>
    </lineage>
</organism>
<dbReference type="GO" id="GO:0003824">
    <property type="term" value="F:catalytic activity"/>
    <property type="evidence" value="ECO:0007669"/>
    <property type="project" value="UniProtKB-ARBA"/>
</dbReference>
<evidence type="ECO:0000313" key="7">
    <source>
        <dbReference type="Proteomes" id="UP000031572"/>
    </source>
</evidence>
<feature type="domain" description="PAS" evidence="2">
    <location>
        <begin position="297"/>
        <end position="349"/>
    </location>
</feature>
<dbReference type="EMBL" id="JWJG01000028">
    <property type="protein sequence ID" value="KIF83868.1"/>
    <property type="molecule type" value="Genomic_DNA"/>
</dbReference>
<dbReference type="SMART" id="SM00091">
    <property type="entry name" value="PAS"/>
    <property type="match status" value="2"/>
</dbReference>
<feature type="transmembrane region" description="Helical" evidence="1">
    <location>
        <begin position="105"/>
        <end position="125"/>
    </location>
</feature>
<dbReference type="PROSITE" id="PS50113">
    <property type="entry name" value="PAC"/>
    <property type="match status" value="2"/>
</dbReference>
<keyword evidence="1" id="KW-0472">Membrane</keyword>
<dbReference type="SMART" id="SM00052">
    <property type="entry name" value="EAL"/>
    <property type="match status" value="1"/>
</dbReference>
<feature type="transmembrane region" description="Helical" evidence="1">
    <location>
        <begin position="12"/>
        <end position="29"/>
    </location>
</feature>
<dbReference type="InterPro" id="IPR000160">
    <property type="entry name" value="GGDEF_dom"/>
</dbReference>
<dbReference type="SUPFAM" id="SSF141868">
    <property type="entry name" value="EAL domain-like"/>
    <property type="match status" value="1"/>
</dbReference>
<dbReference type="InterPro" id="IPR035919">
    <property type="entry name" value="EAL_sf"/>
</dbReference>
<keyword evidence="7" id="KW-1185">Reference proteome</keyword>
<dbReference type="InterPro" id="IPR029787">
    <property type="entry name" value="Nucleotide_cyclase"/>
</dbReference>
<dbReference type="InterPro" id="IPR000700">
    <property type="entry name" value="PAS-assoc_C"/>
</dbReference>
<dbReference type="PROSITE" id="PS50883">
    <property type="entry name" value="EAL"/>
    <property type="match status" value="1"/>
</dbReference>
<dbReference type="InterPro" id="IPR035965">
    <property type="entry name" value="PAS-like_dom_sf"/>
</dbReference>
<dbReference type="Gene3D" id="3.30.70.270">
    <property type="match status" value="1"/>
</dbReference>
<proteinExistence type="predicted"/>
<dbReference type="PROSITE" id="PS50112">
    <property type="entry name" value="PAS"/>
    <property type="match status" value="2"/>
</dbReference>
<keyword evidence="1" id="KW-0812">Transmembrane</keyword>